<evidence type="ECO:0000259" key="2">
    <source>
        <dbReference type="Pfam" id="PF01852"/>
    </source>
</evidence>
<feature type="compositionally biased region" description="Low complexity" evidence="1">
    <location>
        <begin position="164"/>
        <end position="178"/>
    </location>
</feature>
<dbReference type="OrthoDB" id="1746952at2759"/>
<dbReference type="AlphaFoldDB" id="A0A2U1MED8"/>
<keyword evidence="3" id="KW-0547">Nucleotide-binding</keyword>
<dbReference type="GO" id="GO:0035267">
    <property type="term" value="C:NuA4 histone acetyltransferase complex"/>
    <property type="evidence" value="ECO:0007669"/>
    <property type="project" value="InterPro"/>
</dbReference>
<feature type="region of interest" description="Disordered" evidence="1">
    <location>
        <begin position="147"/>
        <end position="205"/>
    </location>
</feature>
<dbReference type="GO" id="GO:0004386">
    <property type="term" value="F:helicase activity"/>
    <property type="evidence" value="ECO:0007669"/>
    <property type="project" value="UniProtKB-KW"/>
</dbReference>
<keyword evidence="3" id="KW-0347">Helicase</keyword>
<dbReference type="Gene3D" id="3.30.530.20">
    <property type="match status" value="1"/>
</dbReference>
<dbReference type="SUPFAM" id="SSF55961">
    <property type="entry name" value="Bet v1-like"/>
    <property type="match status" value="1"/>
</dbReference>
<feature type="region of interest" description="Disordered" evidence="1">
    <location>
        <begin position="1"/>
        <end position="36"/>
    </location>
</feature>
<organism evidence="3 4">
    <name type="scientific">Artemisia annua</name>
    <name type="common">Sweet wormwood</name>
    <dbReference type="NCBI Taxonomy" id="35608"/>
    <lineage>
        <taxon>Eukaryota</taxon>
        <taxon>Viridiplantae</taxon>
        <taxon>Streptophyta</taxon>
        <taxon>Embryophyta</taxon>
        <taxon>Tracheophyta</taxon>
        <taxon>Spermatophyta</taxon>
        <taxon>Magnoliopsida</taxon>
        <taxon>eudicotyledons</taxon>
        <taxon>Gunneridae</taxon>
        <taxon>Pentapetalae</taxon>
        <taxon>asterids</taxon>
        <taxon>campanulids</taxon>
        <taxon>Asterales</taxon>
        <taxon>Asteraceae</taxon>
        <taxon>Asteroideae</taxon>
        <taxon>Anthemideae</taxon>
        <taxon>Artemisiinae</taxon>
        <taxon>Artemisia</taxon>
    </lineage>
</organism>
<evidence type="ECO:0000313" key="3">
    <source>
        <dbReference type="EMBL" id="PWA59614.1"/>
    </source>
</evidence>
<dbReference type="EMBL" id="PKPP01005576">
    <property type="protein sequence ID" value="PWA59614.1"/>
    <property type="molecule type" value="Genomic_DNA"/>
</dbReference>
<keyword evidence="3" id="KW-0378">Hydrolase</keyword>
<dbReference type="STRING" id="35608.A0A2U1MED8"/>
<accession>A0A2U1MED8</accession>
<dbReference type="InterPro" id="IPR002913">
    <property type="entry name" value="START_lipid-bd_dom"/>
</dbReference>
<evidence type="ECO:0000313" key="4">
    <source>
        <dbReference type="Proteomes" id="UP000245207"/>
    </source>
</evidence>
<gene>
    <name evidence="3" type="ORF">CTI12_AA387600</name>
</gene>
<keyword evidence="4" id="KW-1185">Reference proteome</keyword>
<dbReference type="Pfam" id="PF01852">
    <property type="entry name" value="START"/>
    <property type="match status" value="1"/>
</dbReference>
<dbReference type="Proteomes" id="UP000245207">
    <property type="component" value="Unassembled WGS sequence"/>
</dbReference>
<feature type="domain" description="START" evidence="2">
    <location>
        <begin position="31"/>
        <end position="74"/>
    </location>
</feature>
<keyword evidence="3" id="KW-0067">ATP-binding</keyword>
<dbReference type="InterPro" id="IPR023393">
    <property type="entry name" value="START-like_dom_sf"/>
</dbReference>
<proteinExistence type="predicted"/>
<protein>
    <submittedName>
        <fullName evidence="3">Homeodomain-like, Helicase/SANT-associated domain, Myb-like domain protein</fullName>
    </submittedName>
</protein>
<evidence type="ECO:0000256" key="1">
    <source>
        <dbReference type="SAM" id="MobiDB-lite"/>
    </source>
</evidence>
<keyword evidence="3" id="KW-0238">DNA-binding</keyword>
<feature type="compositionally biased region" description="Polar residues" evidence="1">
    <location>
        <begin position="188"/>
        <end position="198"/>
    </location>
</feature>
<name>A0A2U1MED8_ARTAN</name>
<dbReference type="GO" id="GO:0008289">
    <property type="term" value="F:lipid binding"/>
    <property type="evidence" value="ECO:0007669"/>
    <property type="project" value="InterPro"/>
</dbReference>
<keyword evidence="3" id="KW-0371">Homeobox</keyword>
<sequence>MYTSRKKIQKDKDVEPSEFEESVAQLTNTQNGPSMPSVQNFVRGEMLPSGYLIRPCEGGGSIIHIVDHMNLEGFIGIALVVNAELDSMGGVGISSTPSPQQSSDLEKTQVELRQTFSAAEKFRRELAFLQSGGDPLDLKPANAASISFQSTSPIERHPEQFVTSEAKGSSAESSSSSAGRKRREDSSRNVAGNISYVCSQPPYDN</sequence>
<reference evidence="3 4" key="1">
    <citation type="journal article" date="2018" name="Mol. Plant">
        <title>The genome of Artemisia annua provides insight into the evolution of Asteraceae family and artemisinin biosynthesis.</title>
        <authorList>
            <person name="Shen Q."/>
            <person name="Zhang L."/>
            <person name="Liao Z."/>
            <person name="Wang S."/>
            <person name="Yan T."/>
            <person name="Shi P."/>
            <person name="Liu M."/>
            <person name="Fu X."/>
            <person name="Pan Q."/>
            <person name="Wang Y."/>
            <person name="Lv Z."/>
            <person name="Lu X."/>
            <person name="Zhang F."/>
            <person name="Jiang W."/>
            <person name="Ma Y."/>
            <person name="Chen M."/>
            <person name="Hao X."/>
            <person name="Li L."/>
            <person name="Tang Y."/>
            <person name="Lv G."/>
            <person name="Zhou Y."/>
            <person name="Sun X."/>
            <person name="Brodelius P.E."/>
            <person name="Rose J.K.C."/>
            <person name="Tang K."/>
        </authorList>
    </citation>
    <scope>NUCLEOTIDE SEQUENCE [LARGE SCALE GENOMIC DNA]</scope>
    <source>
        <strain evidence="4">cv. Huhao1</strain>
        <tissue evidence="3">Leaf</tissue>
    </source>
</reference>
<feature type="compositionally biased region" description="Polar residues" evidence="1">
    <location>
        <begin position="24"/>
        <end position="36"/>
    </location>
</feature>
<dbReference type="PANTHER" id="PTHR46774:SF3">
    <property type="entry name" value="CHROMATIN MODIFICATION-RELATED PROTEIN EAF1 A-RELATED"/>
    <property type="match status" value="1"/>
</dbReference>
<dbReference type="InterPro" id="IPR044798">
    <property type="entry name" value="EAF1A/B"/>
</dbReference>
<dbReference type="PANTHER" id="PTHR46774">
    <property type="entry name" value="CHROMATIN MODIFICATION-RELATED PROTEIN EAF1 A-RELATED"/>
    <property type="match status" value="1"/>
</dbReference>
<comment type="caution">
    <text evidence="3">The sequence shown here is derived from an EMBL/GenBank/DDBJ whole genome shotgun (WGS) entry which is preliminary data.</text>
</comment>
<dbReference type="GO" id="GO:0003677">
    <property type="term" value="F:DNA binding"/>
    <property type="evidence" value="ECO:0007669"/>
    <property type="project" value="UniProtKB-KW"/>
</dbReference>